<organism evidence="2 3">
    <name type="scientific">Tieghemostelium lacteum</name>
    <name type="common">Slime mold</name>
    <name type="synonym">Dictyostelium lacteum</name>
    <dbReference type="NCBI Taxonomy" id="361077"/>
    <lineage>
        <taxon>Eukaryota</taxon>
        <taxon>Amoebozoa</taxon>
        <taxon>Evosea</taxon>
        <taxon>Eumycetozoa</taxon>
        <taxon>Dictyostelia</taxon>
        <taxon>Dictyosteliales</taxon>
        <taxon>Raperosteliaceae</taxon>
        <taxon>Tieghemostelium</taxon>
    </lineage>
</organism>
<proteinExistence type="predicted"/>
<name>A0A152A2V7_TIELA</name>
<accession>A0A152A2V7</accession>
<dbReference type="OMA" id="SIFKPWY"/>
<dbReference type="InParanoid" id="A0A152A2V7"/>
<comment type="caution">
    <text evidence="2">The sequence shown here is derived from an EMBL/GenBank/DDBJ whole genome shotgun (WGS) entry which is preliminary data.</text>
</comment>
<dbReference type="Gene3D" id="1.10.510.10">
    <property type="entry name" value="Transferase(Phosphotransferase) domain 1"/>
    <property type="match status" value="1"/>
</dbReference>
<protein>
    <submittedName>
        <fullName evidence="2">Slob family protein kinase</fullName>
    </submittedName>
</protein>
<dbReference type="OrthoDB" id="10045021at2759"/>
<dbReference type="AlphaFoldDB" id="A0A152A2V7"/>
<keyword evidence="1" id="KW-1133">Transmembrane helix</keyword>
<keyword evidence="3" id="KW-1185">Reference proteome</keyword>
<evidence type="ECO:0000256" key="1">
    <source>
        <dbReference type="SAM" id="Phobius"/>
    </source>
</evidence>
<dbReference type="GO" id="GO:0016301">
    <property type="term" value="F:kinase activity"/>
    <property type="evidence" value="ECO:0007669"/>
    <property type="project" value="UniProtKB-KW"/>
</dbReference>
<feature type="transmembrane region" description="Helical" evidence="1">
    <location>
        <begin position="6"/>
        <end position="29"/>
    </location>
</feature>
<dbReference type="SUPFAM" id="SSF56112">
    <property type="entry name" value="Protein kinase-like (PK-like)"/>
    <property type="match status" value="1"/>
</dbReference>
<keyword evidence="1" id="KW-0472">Membrane</keyword>
<sequence>MNTVEYILIATAGGFVVILVIILIVVGIVKRGQQRYDPVPEKGNVFIYQKDNSESIKEDTIMMNARFYLRSTMYSLQDRIPRFGSRVDKIYFSILNNSPQANINGNKRAQLDNERIMSMVTVSKSWPIPLYTEIGRSTLKTIVKSLEVHPFISVPLVVDFIPDKYSAVSIRPFYPKGSLRDFIHQSRPKMAYNDKYATHFSLSEKLISKFGRQILEALIFLKMNNFPYYHLNCANILVDDQSCLISDYENAFLGLKPRISGLLMPFAEKMDLEVLSFGAVLFEMACGYELESAESLDSAIPSHCNPEVRKVLESIFKPWYGVPPTLDDLTKMDFFSSHKFKNLPFSSLTYTSKEREMIDAASKLNQSFLGSKKRSQCKG</sequence>
<keyword evidence="2" id="KW-0418">Kinase</keyword>
<reference evidence="2 3" key="1">
    <citation type="submission" date="2015-12" db="EMBL/GenBank/DDBJ databases">
        <title>Dictyostelia acquired genes for synthesis and detection of signals that induce cell-type specialization by lateral gene transfer from prokaryotes.</title>
        <authorList>
            <person name="Gloeckner G."/>
            <person name="Schaap P."/>
        </authorList>
    </citation>
    <scope>NUCLEOTIDE SEQUENCE [LARGE SCALE GENOMIC DNA]</scope>
    <source>
        <strain evidence="2 3">TK</strain>
    </source>
</reference>
<keyword evidence="2" id="KW-0808">Transferase</keyword>
<gene>
    <name evidence="2" type="ORF">DLAC_02597</name>
</gene>
<evidence type="ECO:0000313" key="3">
    <source>
        <dbReference type="Proteomes" id="UP000076078"/>
    </source>
</evidence>
<evidence type="ECO:0000313" key="2">
    <source>
        <dbReference type="EMBL" id="KYR00578.1"/>
    </source>
</evidence>
<dbReference type="EMBL" id="LODT01000013">
    <property type="protein sequence ID" value="KYR00578.1"/>
    <property type="molecule type" value="Genomic_DNA"/>
</dbReference>
<dbReference type="Proteomes" id="UP000076078">
    <property type="component" value="Unassembled WGS sequence"/>
</dbReference>
<dbReference type="InterPro" id="IPR011009">
    <property type="entry name" value="Kinase-like_dom_sf"/>
</dbReference>
<keyword evidence="1" id="KW-0812">Transmembrane</keyword>
<dbReference type="STRING" id="361077.A0A152A2V7"/>